<evidence type="ECO:0000313" key="3">
    <source>
        <dbReference type="Proteomes" id="UP000488936"/>
    </source>
</evidence>
<evidence type="ECO:0008006" key="4">
    <source>
        <dbReference type="Google" id="ProtNLM"/>
    </source>
</evidence>
<keyword evidence="1" id="KW-0732">Signal</keyword>
<dbReference type="Gene3D" id="1.25.40.10">
    <property type="entry name" value="Tetratricopeptide repeat domain"/>
    <property type="match status" value="1"/>
</dbReference>
<dbReference type="Proteomes" id="UP000488936">
    <property type="component" value="Unassembled WGS sequence"/>
</dbReference>
<dbReference type="InterPro" id="IPR011990">
    <property type="entry name" value="TPR-like_helical_dom_sf"/>
</dbReference>
<feature type="chain" id="PRO_5029658865" description="Tetratricopeptide repeat protein" evidence="1">
    <location>
        <begin position="19"/>
        <end position="207"/>
    </location>
</feature>
<accession>A0A7K1GJA1</accession>
<name>A0A7K1GJA1_9FLAO</name>
<organism evidence="2 3">
    <name type="scientific">Myroides pelagicus</name>
    <dbReference type="NCBI Taxonomy" id="270914"/>
    <lineage>
        <taxon>Bacteria</taxon>
        <taxon>Pseudomonadati</taxon>
        <taxon>Bacteroidota</taxon>
        <taxon>Flavobacteriia</taxon>
        <taxon>Flavobacteriales</taxon>
        <taxon>Flavobacteriaceae</taxon>
        <taxon>Myroides</taxon>
    </lineage>
</organism>
<protein>
    <recommendedName>
        <fullName evidence="4">Tetratricopeptide repeat protein</fullName>
    </recommendedName>
</protein>
<sequence length="207" mass="23932">MRKLFTLILGVFSLMSFAQSKYELGMQKALQQWKDGQPKEAMAMLDRIAASDKENWIPVYYKVFIGITQGFNNPKEENTTIIIENNRAIIEDWIVVGGEEWYVLKGMNETLELITDPMTKGMTQSPIIVKAYEEAVKLNSTNPRALYSLASFYLNSAKYMKVDVPYYKKMLERSIELFDQQKSEVPFYPSWGKDWAVKTLSNFSSKE</sequence>
<comment type="caution">
    <text evidence="2">The sequence shown here is derived from an EMBL/GenBank/DDBJ whole genome shotgun (WGS) entry which is preliminary data.</text>
</comment>
<proteinExistence type="predicted"/>
<feature type="signal peptide" evidence="1">
    <location>
        <begin position="1"/>
        <end position="18"/>
    </location>
</feature>
<dbReference type="SUPFAM" id="SSF48452">
    <property type="entry name" value="TPR-like"/>
    <property type="match status" value="1"/>
</dbReference>
<reference evidence="2 3" key="1">
    <citation type="journal article" date="2006" name="Int. J. Syst. Evol. Microbiol.">
        <title>Myroides pelagicus sp. nov., isolated from seawater in Thailand.</title>
        <authorList>
            <person name="Yoon J."/>
            <person name="Maneerat S."/>
            <person name="Kawai F."/>
            <person name="Yokota A."/>
        </authorList>
    </citation>
    <scope>NUCLEOTIDE SEQUENCE [LARGE SCALE GENOMIC DNA]</scope>
    <source>
        <strain evidence="2 3">SM1T</strain>
    </source>
</reference>
<keyword evidence="3" id="KW-1185">Reference proteome</keyword>
<dbReference type="EMBL" id="WMJY01000003">
    <property type="protein sequence ID" value="MTH28810.1"/>
    <property type="molecule type" value="Genomic_DNA"/>
</dbReference>
<dbReference type="Pfam" id="PF13431">
    <property type="entry name" value="TPR_17"/>
    <property type="match status" value="1"/>
</dbReference>
<dbReference type="OrthoDB" id="1150971at2"/>
<gene>
    <name evidence="2" type="ORF">GJV77_02580</name>
</gene>
<dbReference type="AlphaFoldDB" id="A0A7K1GJA1"/>
<evidence type="ECO:0000256" key="1">
    <source>
        <dbReference type="SAM" id="SignalP"/>
    </source>
</evidence>
<evidence type="ECO:0000313" key="2">
    <source>
        <dbReference type="EMBL" id="MTH28810.1"/>
    </source>
</evidence>
<dbReference type="RefSeq" id="WP_155034792.1">
    <property type="nucleotide sequence ID" value="NZ_JBHTIG010000005.1"/>
</dbReference>